<dbReference type="RefSeq" id="WP_394472515.1">
    <property type="nucleotide sequence ID" value="NZ_JBIGHY010000009.1"/>
</dbReference>
<name>A0ABW7EV33_9BURK</name>
<dbReference type="Pfam" id="PF04070">
    <property type="entry name" value="DUF378"/>
    <property type="match status" value="1"/>
</dbReference>
<sequence length="86" mass="9098">MSKRDITAEPLQQLATGTGPATRWATTLSLVLLVLGGFNWALVGLVGIDFIAELFGVMSLPTRLIYAAIGVAAVYALTLLVRPGRV</sequence>
<evidence type="ECO:0000313" key="2">
    <source>
        <dbReference type="EMBL" id="MFG6416453.1"/>
    </source>
</evidence>
<keyword evidence="1" id="KW-0472">Membrane</keyword>
<organism evidence="2 3">
    <name type="scientific">Pelomonas dachongensis</name>
    <dbReference type="NCBI Taxonomy" id="3299029"/>
    <lineage>
        <taxon>Bacteria</taxon>
        <taxon>Pseudomonadati</taxon>
        <taxon>Pseudomonadota</taxon>
        <taxon>Betaproteobacteria</taxon>
        <taxon>Burkholderiales</taxon>
        <taxon>Sphaerotilaceae</taxon>
        <taxon>Roseateles</taxon>
    </lineage>
</organism>
<comment type="caution">
    <text evidence="2">The sequence shown here is derived from an EMBL/GenBank/DDBJ whole genome shotgun (WGS) entry which is preliminary data.</text>
</comment>
<keyword evidence="3" id="KW-1185">Reference proteome</keyword>
<dbReference type="PANTHER" id="PTHR37304:SF1">
    <property type="entry name" value="MEMBRANE PROTEIN"/>
    <property type="match status" value="1"/>
</dbReference>
<feature type="transmembrane region" description="Helical" evidence="1">
    <location>
        <begin position="30"/>
        <end position="52"/>
    </location>
</feature>
<dbReference type="InterPro" id="IPR007211">
    <property type="entry name" value="DUF378"/>
</dbReference>
<reference evidence="2 3" key="1">
    <citation type="submission" date="2024-09" db="EMBL/GenBank/DDBJ databases">
        <title>Novel species of the genus Pelomonas and Roseateles isolated from streams.</title>
        <authorList>
            <person name="Lu H."/>
        </authorList>
    </citation>
    <scope>NUCLEOTIDE SEQUENCE [LARGE SCALE GENOMIC DNA]</scope>
    <source>
        <strain evidence="2 3">DC23W</strain>
    </source>
</reference>
<dbReference type="PANTHER" id="PTHR37304">
    <property type="entry name" value="MEMBRANE PROTEIN-RELATED"/>
    <property type="match status" value="1"/>
</dbReference>
<evidence type="ECO:0000256" key="1">
    <source>
        <dbReference type="SAM" id="Phobius"/>
    </source>
</evidence>
<keyword evidence="1" id="KW-0812">Transmembrane</keyword>
<keyword evidence="1" id="KW-1133">Transmembrane helix</keyword>
<protein>
    <submittedName>
        <fullName evidence="2">DUF378 domain-containing protein</fullName>
    </submittedName>
</protein>
<evidence type="ECO:0000313" key="3">
    <source>
        <dbReference type="Proteomes" id="UP001606300"/>
    </source>
</evidence>
<gene>
    <name evidence="2" type="ORF">ACG02S_21395</name>
</gene>
<accession>A0ABW7EV33</accession>
<dbReference type="EMBL" id="JBIGHY010000009">
    <property type="protein sequence ID" value="MFG6416453.1"/>
    <property type="molecule type" value="Genomic_DNA"/>
</dbReference>
<proteinExistence type="predicted"/>
<feature type="transmembrane region" description="Helical" evidence="1">
    <location>
        <begin position="64"/>
        <end position="81"/>
    </location>
</feature>
<dbReference type="Proteomes" id="UP001606300">
    <property type="component" value="Unassembled WGS sequence"/>
</dbReference>